<keyword evidence="1" id="KW-0812">Transmembrane</keyword>
<reference evidence="2 3" key="1">
    <citation type="submission" date="2024-01" db="EMBL/GenBank/DDBJ databases">
        <title>Genome assemblies of Stephania.</title>
        <authorList>
            <person name="Yang L."/>
        </authorList>
    </citation>
    <scope>NUCLEOTIDE SEQUENCE [LARGE SCALE GENOMIC DNA]</scope>
    <source>
        <strain evidence="2">YNDBR</strain>
        <tissue evidence="2">Leaf</tissue>
    </source>
</reference>
<accession>A0AAP0P3T6</accession>
<evidence type="ECO:0000313" key="2">
    <source>
        <dbReference type="EMBL" id="KAK9127555.1"/>
    </source>
</evidence>
<name>A0AAP0P3T6_9MAGN</name>
<keyword evidence="1" id="KW-0472">Membrane</keyword>
<evidence type="ECO:0000256" key="1">
    <source>
        <dbReference type="SAM" id="Phobius"/>
    </source>
</evidence>
<gene>
    <name evidence="2" type="ORF">Syun_016352</name>
</gene>
<dbReference type="EMBL" id="JBBNAF010000007">
    <property type="protein sequence ID" value="KAK9127555.1"/>
    <property type="molecule type" value="Genomic_DNA"/>
</dbReference>
<proteinExistence type="predicted"/>
<feature type="transmembrane region" description="Helical" evidence="1">
    <location>
        <begin position="29"/>
        <end position="47"/>
    </location>
</feature>
<organism evidence="2 3">
    <name type="scientific">Stephania yunnanensis</name>
    <dbReference type="NCBI Taxonomy" id="152371"/>
    <lineage>
        <taxon>Eukaryota</taxon>
        <taxon>Viridiplantae</taxon>
        <taxon>Streptophyta</taxon>
        <taxon>Embryophyta</taxon>
        <taxon>Tracheophyta</taxon>
        <taxon>Spermatophyta</taxon>
        <taxon>Magnoliopsida</taxon>
        <taxon>Ranunculales</taxon>
        <taxon>Menispermaceae</taxon>
        <taxon>Menispermoideae</taxon>
        <taxon>Cissampelideae</taxon>
        <taxon>Stephania</taxon>
    </lineage>
</organism>
<protein>
    <submittedName>
        <fullName evidence="2">Uncharacterized protein</fullName>
    </submittedName>
</protein>
<comment type="caution">
    <text evidence="2">The sequence shown here is derived from an EMBL/GenBank/DDBJ whole genome shotgun (WGS) entry which is preliminary data.</text>
</comment>
<dbReference type="AlphaFoldDB" id="A0AAP0P3T6"/>
<evidence type="ECO:0000313" key="3">
    <source>
        <dbReference type="Proteomes" id="UP001420932"/>
    </source>
</evidence>
<sequence>MEGLWRLMWPPKACPDENSEPQTEHSCTLALLLLLLLLLLLGLLILLPK</sequence>
<dbReference type="Proteomes" id="UP001420932">
    <property type="component" value="Unassembled WGS sequence"/>
</dbReference>
<keyword evidence="1" id="KW-1133">Transmembrane helix</keyword>
<keyword evidence="3" id="KW-1185">Reference proteome</keyword>